<keyword evidence="2" id="KW-1185">Reference proteome</keyword>
<name>A0A8T0SKP1_PANVG</name>
<sequence>MTPGLAPPVNLCVPPRSRRCPPVPVAAHSSHRRFSRRHSAAQLTMLQRVMCPIELLALRKLLLDLPHPESPRCADRSKYALRACFPF</sequence>
<dbReference type="Proteomes" id="UP000823388">
    <property type="component" value="Chromosome 5K"/>
</dbReference>
<dbReference type="AlphaFoldDB" id="A0A8T0SKP1"/>
<gene>
    <name evidence="1" type="ORF">PVAP13_5KG234707</name>
</gene>
<protein>
    <submittedName>
        <fullName evidence="1">Uncharacterized protein</fullName>
    </submittedName>
</protein>
<accession>A0A8T0SKP1</accession>
<evidence type="ECO:0000313" key="1">
    <source>
        <dbReference type="EMBL" id="KAG2597675.1"/>
    </source>
</evidence>
<reference evidence="1" key="1">
    <citation type="submission" date="2020-05" db="EMBL/GenBank/DDBJ databases">
        <title>WGS assembly of Panicum virgatum.</title>
        <authorList>
            <person name="Lovell J.T."/>
            <person name="Jenkins J."/>
            <person name="Shu S."/>
            <person name="Juenger T.E."/>
            <person name="Schmutz J."/>
        </authorList>
    </citation>
    <scope>NUCLEOTIDE SEQUENCE</scope>
    <source>
        <strain evidence="1">AP13</strain>
    </source>
</reference>
<proteinExistence type="predicted"/>
<dbReference type="EMBL" id="CM029045">
    <property type="protein sequence ID" value="KAG2597675.1"/>
    <property type="molecule type" value="Genomic_DNA"/>
</dbReference>
<evidence type="ECO:0000313" key="2">
    <source>
        <dbReference type="Proteomes" id="UP000823388"/>
    </source>
</evidence>
<organism evidence="1 2">
    <name type="scientific">Panicum virgatum</name>
    <name type="common">Blackwell switchgrass</name>
    <dbReference type="NCBI Taxonomy" id="38727"/>
    <lineage>
        <taxon>Eukaryota</taxon>
        <taxon>Viridiplantae</taxon>
        <taxon>Streptophyta</taxon>
        <taxon>Embryophyta</taxon>
        <taxon>Tracheophyta</taxon>
        <taxon>Spermatophyta</taxon>
        <taxon>Magnoliopsida</taxon>
        <taxon>Liliopsida</taxon>
        <taxon>Poales</taxon>
        <taxon>Poaceae</taxon>
        <taxon>PACMAD clade</taxon>
        <taxon>Panicoideae</taxon>
        <taxon>Panicodae</taxon>
        <taxon>Paniceae</taxon>
        <taxon>Panicinae</taxon>
        <taxon>Panicum</taxon>
        <taxon>Panicum sect. Hiantes</taxon>
    </lineage>
</organism>
<comment type="caution">
    <text evidence="1">The sequence shown here is derived from an EMBL/GenBank/DDBJ whole genome shotgun (WGS) entry which is preliminary data.</text>
</comment>